<feature type="non-terminal residue" evidence="3">
    <location>
        <position position="179"/>
    </location>
</feature>
<dbReference type="InterPro" id="IPR045556">
    <property type="entry name" value="DUF6351"/>
</dbReference>
<name>R1HJE8_9PSEU</name>
<comment type="caution">
    <text evidence="3">The sequence shown here is derived from an EMBL/GenBank/DDBJ whole genome shotgun (WGS) entry which is preliminary data.</text>
</comment>
<protein>
    <recommendedName>
        <fullName evidence="2">DUF6351 domain-containing protein</fullName>
    </recommendedName>
</protein>
<keyword evidence="1" id="KW-0732">Signal</keyword>
<dbReference type="Proteomes" id="UP000014139">
    <property type="component" value="Unassembled WGS sequence"/>
</dbReference>
<reference evidence="3 4" key="1">
    <citation type="submission" date="2013-02" db="EMBL/GenBank/DDBJ databases">
        <title>Draft genome sequence of Amycolatopsis vancoresmycina strain DSM 44592T.</title>
        <authorList>
            <person name="Kumar S."/>
            <person name="Kaur N."/>
            <person name="Kaur C."/>
            <person name="Raghava G.P.S."/>
            <person name="Mayilraj S."/>
        </authorList>
    </citation>
    <scope>NUCLEOTIDE SEQUENCE [LARGE SCALE GENOMIC DNA]</scope>
    <source>
        <strain evidence="3 4">DSM 44592</strain>
    </source>
</reference>
<evidence type="ECO:0000313" key="4">
    <source>
        <dbReference type="Proteomes" id="UP000014139"/>
    </source>
</evidence>
<dbReference type="eggNOG" id="ENOG502Z8TE">
    <property type="taxonomic scope" value="Bacteria"/>
</dbReference>
<keyword evidence="4" id="KW-1185">Reference proteome</keyword>
<organism evidence="3 4">
    <name type="scientific">Amycolatopsis vancoresmycina DSM 44592</name>
    <dbReference type="NCBI Taxonomy" id="1292037"/>
    <lineage>
        <taxon>Bacteria</taxon>
        <taxon>Bacillati</taxon>
        <taxon>Actinomycetota</taxon>
        <taxon>Actinomycetes</taxon>
        <taxon>Pseudonocardiales</taxon>
        <taxon>Pseudonocardiaceae</taxon>
        <taxon>Amycolatopsis</taxon>
    </lineage>
</organism>
<dbReference type="EMBL" id="AOUO01000756">
    <property type="protein sequence ID" value="EOD58544.1"/>
    <property type="molecule type" value="Genomic_DNA"/>
</dbReference>
<gene>
    <name evidence="3" type="ORF">H480_43215</name>
</gene>
<feature type="domain" description="DUF6351" evidence="2">
    <location>
        <begin position="32"/>
        <end position="176"/>
    </location>
</feature>
<dbReference type="AlphaFoldDB" id="R1HJE8"/>
<dbReference type="Pfam" id="PF19878">
    <property type="entry name" value="DUF6351"/>
    <property type="match status" value="1"/>
</dbReference>
<feature type="signal peptide" evidence="1">
    <location>
        <begin position="1"/>
        <end position="24"/>
    </location>
</feature>
<evidence type="ECO:0000313" key="3">
    <source>
        <dbReference type="EMBL" id="EOD58544.1"/>
    </source>
</evidence>
<sequence length="179" mass="18380">MRASVVVAVLAAPLLLPGATTAVAAPWRPLTIETVSNPRPALVSGGQVLVKVVPAGKRVTVSANGRDVTPSFRAQPDGSLLGLVTGLRDGVNDLAASTRDRRANLRVTNHPITGPVFSGTQQQPFYCETPAFGLPAASPPLCSAPTQVSYQYRTTAGTFAPLADPATRPADLATATVGG</sequence>
<evidence type="ECO:0000259" key="2">
    <source>
        <dbReference type="Pfam" id="PF19878"/>
    </source>
</evidence>
<proteinExistence type="predicted"/>
<accession>R1HJE8</accession>
<evidence type="ECO:0000256" key="1">
    <source>
        <dbReference type="SAM" id="SignalP"/>
    </source>
</evidence>
<feature type="chain" id="PRO_5004350058" description="DUF6351 domain-containing protein" evidence="1">
    <location>
        <begin position="25"/>
        <end position="179"/>
    </location>
</feature>